<protein>
    <recommendedName>
        <fullName evidence="4">PUM-HD domain-containing protein</fullName>
    </recommendedName>
</protein>
<proteinExistence type="predicted"/>
<feature type="compositionally biased region" description="Polar residues" evidence="3">
    <location>
        <begin position="201"/>
        <end position="211"/>
    </location>
</feature>
<dbReference type="SMART" id="SM00025">
    <property type="entry name" value="Pumilio"/>
    <property type="match status" value="8"/>
</dbReference>
<evidence type="ECO:0000259" key="4">
    <source>
        <dbReference type="PROSITE" id="PS50303"/>
    </source>
</evidence>
<feature type="compositionally biased region" description="Basic and acidic residues" evidence="3">
    <location>
        <begin position="263"/>
        <end position="287"/>
    </location>
</feature>
<dbReference type="Pfam" id="PF00806">
    <property type="entry name" value="PUF"/>
    <property type="match status" value="8"/>
</dbReference>
<feature type="compositionally biased region" description="Polar residues" evidence="3">
    <location>
        <begin position="139"/>
        <end position="149"/>
    </location>
</feature>
<dbReference type="PROSITE" id="PS50302">
    <property type="entry name" value="PUM"/>
    <property type="match status" value="8"/>
</dbReference>
<feature type="compositionally biased region" description="Polar residues" evidence="3">
    <location>
        <begin position="75"/>
        <end position="86"/>
    </location>
</feature>
<dbReference type="Gene3D" id="1.25.10.10">
    <property type="entry name" value="Leucine-rich Repeat Variant"/>
    <property type="match status" value="1"/>
</dbReference>
<feature type="compositionally biased region" description="Basic and acidic residues" evidence="3">
    <location>
        <begin position="231"/>
        <end position="252"/>
    </location>
</feature>
<feature type="repeat" description="Pumilio" evidence="2">
    <location>
        <begin position="805"/>
        <end position="840"/>
    </location>
</feature>
<evidence type="ECO:0000256" key="3">
    <source>
        <dbReference type="SAM" id="MobiDB-lite"/>
    </source>
</evidence>
<feature type="compositionally biased region" description="Basic and acidic residues" evidence="3">
    <location>
        <begin position="590"/>
        <end position="600"/>
    </location>
</feature>
<feature type="compositionally biased region" description="Low complexity" evidence="3">
    <location>
        <begin position="120"/>
        <end position="132"/>
    </location>
</feature>
<sequence>MQRSNNAGGSGANLWTTANISLGSSGSTFSGPANRSLSNPTVNVSGHEALPVYGYNQPTASLHFKPNWGQPDSDPMTQQASSTTLWKNDPSVHGGSSDHTRSFLGTEQWGRESGGAPWGSTSHTESSSSATELPGSSLPPRTTDPSMFSHVTNSSWLASRKSPVFLVQQEADNKTETAEANLNAACSEGEKEVSNHEVTEESTQQPSKQPIATTVVEDSEKLHAVLQIESQTDKAQKHTDDSTVAEKPDKLPELVPAPYTDEEGYKVSEPEEPKPELTDVETLKEGESSSNDNAVGATIEHIQQLNLMDSYVAQQQNFAAQLTGYQLAMQQQYALAAQQQQLAAPGMFLPNSYIIPAQTNTHAGYGDPNSSGQFPMMAQYSPYASWPATAGIYPMLQQQMAAVAASASQPTSSSASQPNRAATQTPQSPSQSPSSQHQEGAQQQSDILANVAAMQQNNINQAMALAAGYPMIPGYYDQSGALIINNGRGSGPVRLFTPGPVFMNGSQPLMPPQMTGGNGSMFRYNQSAQQQVAANALYTNQQSMSGGSTPVPSLNQGFNPAIPHGTSSSINSLGIGTLGTGIGSASSTPQRRDSFSDYSKHQQPHSGITQFYSSLGVSPGGGGGMSAMSPSPGPLGNIMTHSHHSLSSPPPSMSSPTSMMIGSGNRMFSAAPGAETKYRSGSYVSPGIFGNSGSSLFPPTRIRPIKDTMMTAGRSKLLDDFRNNRLSNPLLHELVNHVVEFSQDQHGSRFIQQKLERATPSEKQQVFNEIIGSAYQLMTDVFGNYVIQKFFEFGSLEHKVALANCIHGHVLPLALQMYGCRVIQKALECIPQEQQVEIVKELNGHLLKCVKDQNGNHVVQKCIECVPPVHLQFIVDGFKGQVVGLSSHPYGCRVMQRILEHCTDEQTAPILEELHQHTEMLVKDQYGNYVIQHILEHGHPEQKSQIVNELRGKILALSQHKFASNVIEKCVSHSSPQNRAWLIEEICQEPDALFIMMKDQYANYVVQKMLDVAEPQQKKALIHKIRPHVLTLRKFTYGKHIITKLEKFFLKNVGTSTSSTSAGAGDLSSSQLSPAGWVLDSSE</sequence>
<dbReference type="Proteomes" id="UP001642483">
    <property type="component" value="Unassembled WGS sequence"/>
</dbReference>
<feature type="domain" description="PUM-HD" evidence="4">
    <location>
        <begin position="713"/>
        <end position="1049"/>
    </location>
</feature>
<feature type="compositionally biased region" description="Low complexity" evidence="3">
    <location>
        <begin position="407"/>
        <end position="417"/>
    </location>
</feature>
<feature type="repeat" description="Pumilio" evidence="2">
    <location>
        <begin position="733"/>
        <end position="768"/>
    </location>
</feature>
<dbReference type="CDD" id="cd07920">
    <property type="entry name" value="Pumilio"/>
    <property type="match status" value="1"/>
</dbReference>
<evidence type="ECO:0000313" key="6">
    <source>
        <dbReference type="Proteomes" id="UP001642483"/>
    </source>
</evidence>
<feature type="repeat" description="Pumilio" evidence="2">
    <location>
        <begin position="913"/>
        <end position="948"/>
    </location>
</feature>
<feature type="region of interest" description="Disordered" evidence="3">
    <location>
        <begin position="63"/>
        <end position="149"/>
    </location>
</feature>
<feature type="compositionally biased region" description="Low complexity" evidence="3">
    <location>
        <begin position="426"/>
        <end position="436"/>
    </location>
</feature>
<accession>A0ABP0GXY9</accession>
<feature type="repeat" description="Pumilio" evidence="2">
    <location>
        <begin position="949"/>
        <end position="984"/>
    </location>
</feature>
<evidence type="ECO:0000313" key="5">
    <source>
        <dbReference type="EMBL" id="CAK8696623.1"/>
    </source>
</evidence>
<keyword evidence="1" id="KW-0677">Repeat</keyword>
<dbReference type="SUPFAM" id="SSF48371">
    <property type="entry name" value="ARM repeat"/>
    <property type="match status" value="1"/>
</dbReference>
<organism evidence="5 6">
    <name type="scientific">Clavelina lepadiformis</name>
    <name type="common">Light-bulb sea squirt</name>
    <name type="synonym">Ascidia lepadiformis</name>
    <dbReference type="NCBI Taxonomy" id="159417"/>
    <lineage>
        <taxon>Eukaryota</taxon>
        <taxon>Metazoa</taxon>
        <taxon>Chordata</taxon>
        <taxon>Tunicata</taxon>
        <taxon>Ascidiacea</taxon>
        <taxon>Aplousobranchia</taxon>
        <taxon>Clavelinidae</taxon>
        <taxon>Clavelina</taxon>
    </lineage>
</organism>
<feature type="region of interest" description="Disordered" evidence="3">
    <location>
        <begin position="582"/>
        <end position="605"/>
    </location>
</feature>
<dbReference type="PROSITE" id="PS50303">
    <property type="entry name" value="PUM_HD"/>
    <property type="match status" value="1"/>
</dbReference>
<keyword evidence="6" id="KW-1185">Reference proteome</keyword>
<comment type="caution">
    <text evidence="5">The sequence shown here is derived from an EMBL/GenBank/DDBJ whole genome shotgun (WGS) entry which is preliminary data.</text>
</comment>
<dbReference type="InterPro" id="IPR033712">
    <property type="entry name" value="Pumilio_RNA-bd"/>
</dbReference>
<feature type="region of interest" description="Disordered" evidence="3">
    <location>
        <begin position="1"/>
        <end position="42"/>
    </location>
</feature>
<dbReference type="PANTHER" id="PTHR12537:SF12">
    <property type="entry name" value="MATERNAL PROTEIN PUMILIO"/>
    <property type="match status" value="1"/>
</dbReference>
<feature type="repeat" description="Pumilio" evidence="2">
    <location>
        <begin position="769"/>
        <end position="804"/>
    </location>
</feature>
<dbReference type="EMBL" id="CAWYQH010000163">
    <property type="protein sequence ID" value="CAK8696623.1"/>
    <property type="molecule type" value="Genomic_DNA"/>
</dbReference>
<dbReference type="InterPro" id="IPR001313">
    <property type="entry name" value="Pumilio_RNA-bd_rpt"/>
</dbReference>
<feature type="region of interest" description="Disordered" evidence="3">
    <location>
        <begin position="229"/>
        <end position="292"/>
    </location>
</feature>
<evidence type="ECO:0000256" key="1">
    <source>
        <dbReference type="ARBA" id="ARBA00022737"/>
    </source>
</evidence>
<feature type="repeat" description="Pumilio" evidence="2">
    <location>
        <begin position="985"/>
        <end position="1023"/>
    </location>
</feature>
<dbReference type="InterPro" id="IPR011989">
    <property type="entry name" value="ARM-like"/>
</dbReference>
<feature type="repeat" description="Pumilio" evidence="2">
    <location>
        <begin position="877"/>
        <end position="912"/>
    </location>
</feature>
<feature type="region of interest" description="Disordered" evidence="3">
    <location>
        <begin position="1058"/>
        <end position="1083"/>
    </location>
</feature>
<feature type="region of interest" description="Disordered" evidence="3">
    <location>
        <begin position="187"/>
        <end position="211"/>
    </location>
</feature>
<gene>
    <name evidence="5" type="ORF">CVLEPA_LOCUS29778</name>
</gene>
<feature type="repeat" description="Pumilio" evidence="2">
    <location>
        <begin position="841"/>
        <end position="876"/>
    </location>
</feature>
<dbReference type="PANTHER" id="PTHR12537">
    <property type="entry name" value="RNA BINDING PROTEIN PUMILIO-RELATED"/>
    <property type="match status" value="1"/>
</dbReference>
<name>A0ABP0GXY9_CLALP</name>
<dbReference type="InterPro" id="IPR033133">
    <property type="entry name" value="PUM-HD"/>
</dbReference>
<dbReference type="InterPro" id="IPR016024">
    <property type="entry name" value="ARM-type_fold"/>
</dbReference>
<feature type="region of interest" description="Disordered" evidence="3">
    <location>
        <begin position="407"/>
        <end position="444"/>
    </location>
</feature>
<reference evidence="5 6" key="1">
    <citation type="submission" date="2024-02" db="EMBL/GenBank/DDBJ databases">
        <authorList>
            <person name="Daric V."/>
            <person name="Darras S."/>
        </authorList>
    </citation>
    <scope>NUCLEOTIDE SEQUENCE [LARGE SCALE GENOMIC DNA]</scope>
</reference>
<feature type="compositionally biased region" description="Low complexity" evidence="3">
    <location>
        <begin position="1058"/>
        <end position="1070"/>
    </location>
</feature>
<feature type="compositionally biased region" description="Basic and acidic residues" evidence="3">
    <location>
        <begin position="188"/>
        <end position="199"/>
    </location>
</feature>
<evidence type="ECO:0000256" key="2">
    <source>
        <dbReference type="PROSITE-ProRule" id="PRU00317"/>
    </source>
</evidence>